<dbReference type="InterPro" id="IPR036121">
    <property type="entry name" value="ATPase_F1/V1/A1_a/bsu_N_sf"/>
</dbReference>
<dbReference type="GO" id="GO:0045259">
    <property type="term" value="C:proton-transporting ATP synthase complex"/>
    <property type="evidence" value="ECO:0007669"/>
    <property type="project" value="InterPro"/>
</dbReference>
<dbReference type="Pfam" id="PF02874">
    <property type="entry name" value="ATP-synt_ab_N"/>
    <property type="match status" value="1"/>
</dbReference>
<dbReference type="SUPFAM" id="SSF50615">
    <property type="entry name" value="N-terminal domain of alpha and beta subunits of F1 ATP synthase"/>
    <property type="match status" value="1"/>
</dbReference>
<dbReference type="InterPro" id="IPR005294">
    <property type="entry name" value="ATP_synth_F1_asu"/>
</dbReference>
<feature type="domain" description="ATPase F1/V1/A1 complex alpha/beta subunit N-terminal" evidence="3">
    <location>
        <begin position="26"/>
        <end position="73"/>
    </location>
</feature>
<dbReference type="EMBL" id="UINC01228780">
    <property type="protein sequence ID" value="SVE60234.1"/>
    <property type="molecule type" value="Genomic_DNA"/>
</dbReference>
<accession>A0A383EUH1</accession>
<dbReference type="InterPro" id="IPR023366">
    <property type="entry name" value="ATP_synth_asu-like_sf"/>
</dbReference>
<evidence type="ECO:0000256" key="1">
    <source>
        <dbReference type="ARBA" id="ARBA00008936"/>
    </source>
</evidence>
<dbReference type="PANTHER" id="PTHR48082">
    <property type="entry name" value="ATP SYNTHASE SUBUNIT ALPHA, MITOCHONDRIAL"/>
    <property type="match status" value="1"/>
</dbReference>
<evidence type="ECO:0000256" key="2">
    <source>
        <dbReference type="ARBA" id="ARBA00022448"/>
    </source>
</evidence>
<comment type="similarity">
    <text evidence="1">Belongs to the ATPase alpha/beta chains family.</text>
</comment>
<dbReference type="PANTHER" id="PTHR48082:SF2">
    <property type="entry name" value="ATP SYNTHASE SUBUNIT ALPHA, MITOCHONDRIAL"/>
    <property type="match status" value="1"/>
</dbReference>
<dbReference type="GO" id="GO:0046933">
    <property type="term" value="F:proton-transporting ATP synthase activity, rotational mechanism"/>
    <property type="evidence" value="ECO:0007669"/>
    <property type="project" value="InterPro"/>
</dbReference>
<protein>
    <recommendedName>
        <fullName evidence="3">ATPase F1/V1/A1 complex alpha/beta subunit N-terminal domain-containing protein</fullName>
    </recommendedName>
</protein>
<proteinExistence type="inferred from homology"/>
<reference evidence="4" key="1">
    <citation type="submission" date="2018-05" db="EMBL/GenBank/DDBJ databases">
        <authorList>
            <person name="Lanie J.A."/>
            <person name="Ng W.-L."/>
            <person name="Kazmierczak K.M."/>
            <person name="Andrzejewski T.M."/>
            <person name="Davidsen T.M."/>
            <person name="Wayne K.J."/>
            <person name="Tettelin H."/>
            <person name="Glass J.I."/>
            <person name="Rusch D."/>
            <person name="Podicherti R."/>
            <person name="Tsui H.-C.T."/>
            <person name="Winkler M.E."/>
        </authorList>
    </citation>
    <scope>NUCLEOTIDE SEQUENCE</scope>
</reference>
<dbReference type="AlphaFoldDB" id="A0A383EUH1"/>
<gene>
    <name evidence="4" type="ORF">METZ01_LOCUS513088</name>
</gene>
<feature type="non-terminal residue" evidence="4">
    <location>
        <position position="73"/>
    </location>
</feature>
<dbReference type="Gene3D" id="2.40.30.20">
    <property type="match status" value="1"/>
</dbReference>
<dbReference type="InterPro" id="IPR004100">
    <property type="entry name" value="ATPase_F1/V1/A1_a/bsu_N"/>
</dbReference>
<evidence type="ECO:0000259" key="3">
    <source>
        <dbReference type="Pfam" id="PF02874"/>
    </source>
</evidence>
<name>A0A383EUH1_9ZZZZ</name>
<evidence type="ECO:0000313" key="4">
    <source>
        <dbReference type="EMBL" id="SVE60234.1"/>
    </source>
</evidence>
<dbReference type="GO" id="GO:0005524">
    <property type="term" value="F:ATP binding"/>
    <property type="evidence" value="ECO:0007669"/>
    <property type="project" value="UniProtKB-KW"/>
</dbReference>
<organism evidence="4">
    <name type="scientific">marine metagenome</name>
    <dbReference type="NCBI Taxonomy" id="408172"/>
    <lineage>
        <taxon>unclassified sequences</taxon>
        <taxon>metagenomes</taxon>
        <taxon>ecological metagenomes</taxon>
    </lineage>
</organism>
<sequence>MNFKTDEIVSLLKEQMKAFDADIDISEVGEVTYVGDGVARINGLENVMSSELVELPNDIFGMALNLEDEIVGV</sequence>
<dbReference type="GO" id="GO:0043531">
    <property type="term" value="F:ADP binding"/>
    <property type="evidence" value="ECO:0007669"/>
    <property type="project" value="TreeGrafter"/>
</dbReference>
<keyword evidence="2" id="KW-0813">Transport</keyword>